<evidence type="ECO:0000313" key="1">
    <source>
        <dbReference type="EMBL" id="SER86847.1"/>
    </source>
</evidence>
<protein>
    <submittedName>
        <fullName evidence="1">Uncharacterized protein</fullName>
    </submittedName>
</protein>
<proteinExistence type="predicted"/>
<sequence>MKDCPMSSRELTRAETERLALLSEKASAVSQCVGAILQHGYDSYSLSTPDTSNRRRLSQEIEELLGVIVVMDRDLDPNVADNPKDVIARVLKQSQHQPG</sequence>
<organism evidence="1 2">
    <name type="scientific">Tranquillimonas rosea</name>
    <dbReference type="NCBI Taxonomy" id="641238"/>
    <lineage>
        <taxon>Bacteria</taxon>
        <taxon>Pseudomonadati</taxon>
        <taxon>Pseudomonadota</taxon>
        <taxon>Alphaproteobacteria</taxon>
        <taxon>Rhodobacterales</taxon>
        <taxon>Roseobacteraceae</taxon>
        <taxon>Tranquillimonas</taxon>
    </lineage>
</organism>
<evidence type="ECO:0000313" key="2">
    <source>
        <dbReference type="Proteomes" id="UP000198885"/>
    </source>
</evidence>
<dbReference type="Proteomes" id="UP000198885">
    <property type="component" value="Unassembled WGS sequence"/>
</dbReference>
<dbReference type="AlphaFoldDB" id="A0A1H9SPN7"/>
<dbReference type="EMBL" id="FOGU01000003">
    <property type="protein sequence ID" value="SER86847.1"/>
    <property type="molecule type" value="Genomic_DNA"/>
</dbReference>
<accession>A0A1H9SPN7</accession>
<reference evidence="1 2" key="1">
    <citation type="submission" date="2016-10" db="EMBL/GenBank/DDBJ databases">
        <authorList>
            <person name="de Groot N.N."/>
        </authorList>
    </citation>
    <scope>NUCLEOTIDE SEQUENCE [LARGE SCALE GENOMIC DNA]</scope>
    <source>
        <strain evidence="1 2">DSM 23042</strain>
    </source>
</reference>
<keyword evidence="2" id="KW-1185">Reference proteome</keyword>
<gene>
    <name evidence="1" type="ORF">SAMN04490244_103321</name>
</gene>
<name>A0A1H9SPN7_9RHOB</name>